<gene>
    <name evidence="2" type="ORF">MCUN1_001251</name>
</gene>
<protein>
    <recommendedName>
        <fullName evidence="1">Trs120/TRAPPC9 first Ig-like domain-containing protein</fullName>
    </recommendedName>
</protein>
<dbReference type="InterPro" id="IPR024420">
    <property type="entry name" value="TRAPP_III_complex_Trs85"/>
</dbReference>
<evidence type="ECO:0000313" key="2">
    <source>
        <dbReference type="EMBL" id="WFD34410.1"/>
    </source>
</evidence>
<dbReference type="PANTHER" id="PTHR12975:SF6">
    <property type="entry name" value="TRAFFICKING PROTEIN PARTICLE COMPLEX SUBUNIT 8"/>
    <property type="match status" value="1"/>
</dbReference>
<accession>A0AAF0J5U2</accession>
<sequence>MAEPYHIFLDGIAARVRAATDAYAADGNDWPLGSPREADQVPPLAAYRDTLAYLYRFRPNVQFDTVGQCAAVVLAVSSTAAEPMNQFARLYEQTANTNALRYYLVVHDSTAGGDLDVVSGLLAEVRRTYGLQCGILELGATGDCPLFAPDYAALDSRSVEATPTVSEQDADRIRAFVRELVSKSLVPFLERSVQQLNEQVAAARRGLTGRLIGASRRLFGSAQDDRQAVPLETLATRLADMAFFTRDYRLAASMYDLIRRTHVTEKAGARAAYAAEMLCISRLLNAYASKTPAAMLEPLLAAACDEYVAAGARWHAIRTALFCAETQRLMGNFEFEARALMRAASVADEVLGGILYEATAHAYLSMPKPYVRKSAAMLVMAAERYRSAGATKLAHRCLYRCLDFFKEHGWRDAYVHVRMQLAFQAHNEGNFKEAIAHLCALLGSGGASNDRDYLQELVQVYKFGGEGPVELANPIWSTDIALITPERTAAPDIADAVGARLKRTAPRLAVAAGEQFSVVMRATNPLSTPLTITDLSLCIEGNAEHHACEMLALAPYEQAEITVDVTARAAGTVKITGVEFVLEDAVRVHQSLARRGPRLHATREQRQSVAYGPDVLPAVQVCDALPLVQVSAEGPAAAFVGEVISVRVALRNVGGNCAENVRVISPLVCEAPVASRIDNGAHSATPHVVGNLDAGADTVLEARYYASTPGTLVIPLVVEYAGGAYSVGATHTVQVDPLLVVSAQASMVDARTFDVEIFAENIGESAQVVGASVVSPTWKVAQSHPWSATLAYQERSSTSVQIVHEPMYEHMAHTIDQLRAFQQGQKFKSHGPSDVHVSFVGDYSHGIAADMPLLSAARRHVRANVLANTYAGVPARALSAFPFFGATDLDIVVHWTADGRHGGTLFSASIGYPDVLEDPGQLALPAGARAMFQETADEQADLLAALRASPLTSPPPPLVIRAECVQAQYEGKPHAAHVALHVFNTSPLHVSFKLECVAAGSHTELYRDLVAIPWLGRTTRRGNVGPYSSVVLDALVLVPGSGTFQLGDWVCEASTAAYKWSTAGSADTLDVLPT</sequence>
<dbReference type="AlphaFoldDB" id="A0AAF0J5U2"/>
<dbReference type="Proteomes" id="UP001219933">
    <property type="component" value="Chromosome 2"/>
</dbReference>
<dbReference type="Pfam" id="PF26254">
    <property type="entry name" value="Ig_TRAPPC9-Trs120_1st"/>
    <property type="match status" value="1"/>
</dbReference>
<dbReference type="InterPro" id="IPR058565">
    <property type="entry name" value="Ig_TRAPPC9_Trs120_1st"/>
</dbReference>
<dbReference type="EMBL" id="CP119878">
    <property type="protein sequence ID" value="WFD34410.1"/>
    <property type="molecule type" value="Genomic_DNA"/>
</dbReference>
<organism evidence="2 3">
    <name type="scientific">Malassezia cuniculi</name>
    <dbReference type="NCBI Taxonomy" id="948313"/>
    <lineage>
        <taxon>Eukaryota</taxon>
        <taxon>Fungi</taxon>
        <taxon>Dikarya</taxon>
        <taxon>Basidiomycota</taxon>
        <taxon>Ustilaginomycotina</taxon>
        <taxon>Malasseziomycetes</taxon>
        <taxon>Malasseziales</taxon>
        <taxon>Malasseziaceae</taxon>
        <taxon>Malassezia</taxon>
    </lineage>
</organism>
<dbReference type="PANTHER" id="PTHR12975">
    <property type="entry name" value="TRANSPORT PROTEIN TRAPP"/>
    <property type="match status" value="1"/>
</dbReference>
<reference evidence="2" key="1">
    <citation type="submission" date="2023-03" db="EMBL/GenBank/DDBJ databases">
        <title>Mating type loci evolution in Malassezia.</title>
        <authorList>
            <person name="Coelho M.A."/>
        </authorList>
    </citation>
    <scope>NUCLEOTIDE SEQUENCE</scope>
    <source>
        <strain evidence="2">CBS 11721</strain>
    </source>
</reference>
<evidence type="ECO:0000259" key="1">
    <source>
        <dbReference type="Pfam" id="PF26254"/>
    </source>
</evidence>
<dbReference type="Pfam" id="PF12739">
    <property type="entry name" value="TRAPPC-Trs85"/>
    <property type="match status" value="1"/>
</dbReference>
<evidence type="ECO:0000313" key="3">
    <source>
        <dbReference type="Proteomes" id="UP001219933"/>
    </source>
</evidence>
<dbReference type="GO" id="GO:1990072">
    <property type="term" value="C:TRAPPIII protein complex"/>
    <property type="evidence" value="ECO:0007669"/>
    <property type="project" value="TreeGrafter"/>
</dbReference>
<feature type="domain" description="Trs120/TRAPPC9 first Ig-like" evidence="1">
    <location>
        <begin position="507"/>
        <end position="578"/>
    </location>
</feature>
<name>A0AAF0J5U2_9BASI</name>
<proteinExistence type="predicted"/>
<keyword evidence="3" id="KW-1185">Reference proteome</keyword>